<dbReference type="Pfam" id="PF00512">
    <property type="entry name" value="HisKA"/>
    <property type="match status" value="1"/>
</dbReference>
<evidence type="ECO:0000256" key="13">
    <source>
        <dbReference type="ARBA" id="ARBA00023136"/>
    </source>
</evidence>
<dbReference type="Gene3D" id="1.10.287.130">
    <property type="match status" value="1"/>
</dbReference>
<dbReference type="InterPro" id="IPR003661">
    <property type="entry name" value="HisK_dim/P_dom"/>
</dbReference>
<keyword evidence="4" id="KW-1003">Cell membrane</keyword>
<protein>
    <recommendedName>
        <fullName evidence="3">histidine kinase</fullName>
        <ecNumber evidence="3">2.7.13.3</ecNumber>
    </recommendedName>
</protein>
<evidence type="ECO:0000256" key="1">
    <source>
        <dbReference type="ARBA" id="ARBA00000085"/>
    </source>
</evidence>
<evidence type="ECO:0000256" key="2">
    <source>
        <dbReference type="ARBA" id="ARBA00004651"/>
    </source>
</evidence>
<comment type="caution">
    <text evidence="16">The sequence shown here is derived from an EMBL/GenBank/DDBJ whole genome shotgun (WGS) entry which is preliminary data.</text>
</comment>
<dbReference type="InterPro" id="IPR005467">
    <property type="entry name" value="His_kinase_dom"/>
</dbReference>
<dbReference type="GO" id="GO:0000155">
    <property type="term" value="F:phosphorelay sensor kinase activity"/>
    <property type="evidence" value="ECO:0007669"/>
    <property type="project" value="InterPro"/>
</dbReference>
<keyword evidence="10" id="KW-0067">ATP-binding</keyword>
<keyword evidence="12" id="KW-0902">Two-component regulatory system</keyword>
<feature type="transmembrane region" description="Helical" evidence="14">
    <location>
        <begin position="292"/>
        <end position="312"/>
    </location>
</feature>
<keyword evidence="8" id="KW-0547">Nucleotide-binding</keyword>
<proteinExistence type="predicted"/>
<evidence type="ECO:0000313" key="16">
    <source>
        <dbReference type="EMBL" id="RST99119.1"/>
    </source>
</evidence>
<evidence type="ECO:0000256" key="9">
    <source>
        <dbReference type="ARBA" id="ARBA00022777"/>
    </source>
</evidence>
<evidence type="ECO:0000313" key="17">
    <source>
        <dbReference type="Proteomes" id="UP000287857"/>
    </source>
</evidence>
<dbReference type="SUPFAM" id="SSF55874">
    <property type="entry name" value="ATPase domain of HSP90 chaperone/DNA topoisomerase II/histidine kinase"/>
    <property type="match status" value="1"/>
</dbReference>
<evidence type="ECO:0000256" key="14">
    <source>
        <dbReference type="SAM" id="Phobius"/>
    </source>
</evidence>
<feature type="transmembrane region" description="Helical" evidence="14">
    <location>
        <begin position="324"/>
        <end position="349"/>
    </location>
</feature>
<evidence type="ECO:0000259" key="15">
    <source>
        <dbReference type="PROSITE" id="PS50109"/>
    </source>
</evidence>
<dbReference type="Pfam" id="PF02518">
    <property type="entry name" value="HATPase_c"/>
    <property type="match status" value="1"/>
</dbReference>
<dbReference type="AlphaFoldDB" id="A0A429ZYQ4"/>
<feature type="transmembrane region" description="Helical" evidence="14">
    <location>
        <begin position="7"/>
        <end position="27"/>
    </location>
</feature>
<evidence type="ECO:0000256" key="5">
    <source>
        <dbReference type="ARBA" id="ARBA00022553"/>
    </source>
</evidence>
<feature type="transmembrane region" description="Helical" evidence="14">
    <location>
        <begin position="262"/>
        <end position="280"/>
    </location>
</feature>
<name>A0A429ZYQ4_9ENTE</name>
<dbReference type="InterPro" id="IPR036890">
    <property type="entry name" value="HATPase_C_sf"/>
</dbReference>
<evidence type="ECO:0000256" key="12">
    <source>
        <dbReference type="ARBA" id="ARBA00023012"/>
    </source>
</evidence>
<keyword evidence="5" id="KW-0597">Phosphoprotein</keyword>
<dbReference type="InterPro" id="IPR004358">
    <property type="entry name" value="Sig_transdc_His_kin-like_C"/>
</dbReference>
<evidence type="ECO:0000256" key="3">
    <source>
        <dbReference type="ARBA" id="ARBA00012438"/>
    </source>
</evidence>
<dbReference type="InterPro" id="IPR003594">
    <property type="entry name" value="HATPase_dom"/>
</dbReference>
<evidence type="ECO:0000256" key="7">
    <source>
        <dbReference type="ARBA" id="ARBA00022692"/>
    </source>
</evidence>
<dbReference type="Gene3D" id="3.30.565.10">
    <property type="entry name" value="Histidine kinase-like ATPase, C-terminal domain"/>
    <property type="match status" value="1"/>
</dbReference>
<dbReference type="GO" id="GO:0005524">
    <property type="term" value="F:ATP binding"/>
    <property type="evidence" value="ECO:0007669"/>
    <property type="project" value="UniProtKB-KW"/>
</dbReference>
<dbReference type="CDD" id="cd00082">
    <property type="entry name" value="HisKA"/>
    <property type="match status" value="1"/>
</dbReference>
<dbReference type="GO" id="GO:0005886">
    <property type="term" value="C:plasma membrane"/>
    <property type="evidence" value="ECO:0007669"/>
    <property type="project" value="UniProtKB-SubCell"/>
</dbReference>
<dbReference type="InterPro" id="IPR036097">
    <property type="entry name" value="HisK_dim/P_sf"/>
</dbReference>
<dbReference type="SMART" id="SM00387">
    <property type="entry name" value="HATPase_c"/>
    <property type="match status" value="1"/>
</dbReference>
<gene>
    <name evidence="16" type="ORF">CBF37_05485</name>
</gene>
<evidence type="ECO:0000256" key="4">
    <source>
        <dbReference type="ARBA" id="ARBA00022475"/>
    </source>
</evidence>
<evidence type="ECO:0000256" key="8">
    <source>
        <dbReference type="ARBA" id="ARBA00022741"/>
    </source>
</evidence>
<keyword evidence="6" id="KW-0808">Transferase</keyword>
<sequence>MAIKWKNSLIVVVLGTIMTLGLLLINIKVEYHVSDYTMEDINEGMTNLYKQKLLQEITDKGEVVPTDEMVEIYRNYYGDLSTQIKSIQKEYSHKKSSNKDIQKELDKEEQEKINRIVENFTDNDQVKQKIKTESQRYLEKSGPKELAKVSDQVEKFSKNYQYAFSDDKGHFYTNIPGATASMSKQEMKKAMTPVKGITVETTNSMLYPETYPSSNYLMTVMLAGRDTVSMTGVYLPQKGSDLVTSILKLENKNKKIATYHKIGIILLSFTIIIWLILVYFKRLSPSIPWFKLPIDSVIIFYIIGSLIYLLNLPYQSFQIFERKLVLHIIPLVIGSWILISAITSVIRVIQIKKSSKMFKQLWHQTLMFRLNKWNEMKFNQSSLVSQFIIVMLNIILAGYTAYTLTHGVYDWIIHPLFTLLSMIWLIYFLVFMLRYASEYNKLRQKQIDFLKKIDEAETTSHGFKDNLTNFEKIETIVNHAKLSEQNSNSLKSELLTNIGHDLRTPLTSIISYSDLLAKTNLTTVEQNDYVDIISRKANHMKYLVDDLFTITKIEHGEISLVKEDIAVDQLLQQIISEQTDEFKQRDLAILYRKPEESVVASVDGGKMWRVFDNLLGNALKYSLAHTRVYVRVMEGDDDILIEVKNIANYHLNEDADRLIDKFQRADESRHTEGSGLGLAIVQSIIEAHGGSLKVSVDGDMFKVKVSLKKSL</sequence>
<dbReference type="SUPFAM" id="SSF47384">
    <property type="entry name" value="Homodimeric domain of signal transducing histidine kinase"/>
    <property type="match status" value="1"/>
</dbReference>
<reference evidence="16 17" key="1">
    <citation type="submission" date="2017-05" db="EMBL/GenBank/DDBJ databases">
        <title>Vagococcus spp. assemblies.</title>
        <authorList>
            <person name="Gulvik C.A."/>
        </authorList>
    </citation>
    <scope>NUCLEOTIDE SEQUENCE [LARGE SCALE GENOMIC DNA]</scope>
    <source>
        <strain evidence="16 17">SS1995</strain>
    </source>
</reference>
<keyword evidence="11 14" id="KW-1133">Transmembrane helix</keyword>
<feature type="transmembrane region" description="Helical" evidence="14">
    <location>
        <begin position="411"/>
        <end position="436"/>
    </location>
</feature>
<feature type="transmembrane region" description="Helical" evidence="14">
    <location>
        <begin position="383"/>
        <end position="405"/>
    </location>
</feature>
<feature type="domain" description="Histidine kinase" evidence="15">
    <location>
        <begin position="497"/>
        <end position="711"/>
    </location>
</feature>
<accession>A0A429ZYQ4</accession>
<dbReference type="PANTHER" id="PTHR45528">
    <property type="entry name" value="SENSOR HISTIDINE KINASE CPXA"/>
    <property type="match status" value="1"/>
</dbReference>
<evidence type="ECO:0000256" key="10">
    <source>
        <dbReference type="ARBA" id="ARBA00022840"/>
    </source>
</evidence>
<keyword evidence="9" id="KW-0418">Kinase</keyword>
<comment type="catalytic activity">
    <reaction evidence="1">
        <text>ATP + protein L-histidine = ADP + protein N-phospho-L-histidine.</text>
        <dbReference type="EC" id="2.7.13.3"/>
    </reaction>
</comment>
<dbReference type="EC" id="2.7.13.3" evidence="3"/>
<dbReference type="OrthoDB" id="9792991at2"/>
<dbReference type="Proteomes" id="UP000287857">
    <property type="component" value="Unassembled WGS sequence"/>
</dbReference>
<keyword evidence="17" id="KW-1185">Reference proteome</keyword>
<dbReference type="RefSeq" id="WP_125983748.1">
    <property type="nucleotide sequence ID" value="NZ_NGJS01000006.1"/>
</dbReference>
<dbReference type="SMART" id="SM00388">
    <property type="entry name" value="HisKA"/>
    <property type="match status" value="1"/>
</dbReference>
<organism evidence="16 17">
    <name type="scientific">Vagococcus vulneris</name>
    <dbReference type="NCBI Taxonomy" id="1977869"/>
    <lineage>
        <taxon>Bacteria</taxon>
        <taxon>Bacillati</taxon>
        <taxon>Bacillota</taxon>
        <taxon>Bacilli</taxon>
        <taxon>Lactobacillales</taxon>
        <taxon>Enterococcaceae</taxon>
        <taxon>Vagococcus</taxon>
    </lineage>
</organism>
<dbReference type="PROSITE" id="PS50109">
    <property type="entry name" value="HIS_KIN"/>
    <property type="match status" value="1"/>
</dbReference>
<keyword evidence="7 14" id="KW-0812">Transmembrane</keyword>
<dbReference type="PRINTS" id="PR00344">
    <property type="entry name" value="BCTRLSENSOR"/>
</dbReference>
<comment type="subcellular location">
    <subcellularLocation>
        <location evidence="2">Cell membrane</location>
        <topology evidence="2">Multi-pass membrane protein</topology>
    </subcellularLocation>
</comment>
<dbReference type="InterPro" id="IPR050398">
    <property type="entry name" value="HssS/ArlS-like"/>
</dbReference>
<evidence type="ECO:0000256" key="6">
    <source>
        <dbReference type="ARBA" id="ARBA00022679"/>
    </source>
</evidence>
<keyword evidence="13 14" id="KW-0472">Membrane</keyword>
<evidence type="ECO:0000256" key="11">
    <source>
        <dbReference type="ARBA" id="ARBA00022989"/>
    </source>
</evidence>
<dbReference type="EMBL" id="NGJS01000006">
    <property type="protein sequence ID" value="RST99119.1"/>
    <property type="molecule type" value="Genomic_DNA"/>
</dbReference>
<dbReference type="PANTHER" id="PTHR45528:SF1">
    <property type="entry name" value="SENSOR HISTIDINE KINASE CPXA"/>
    <property type="match status" value="1"/>
</dbReference>